<dbReference type="InterPro" id="IPR001296">
    <property type="entry name" value="Glyco_trans_1"/>
</dbReference>
<dbReference type="GeneID" id="66161826"/>
<accession>A0A8D5ZHP3</accession>
<evidence type="ECO:0000313" key="3">
    <source>
        <dbReference type="EMBL" id="BCU68775.1"/>
    </source>
</evidence>
<evidence type="ECO:0000256" key="1">
    <source>
        <dbReference type="ARBA" id="ARBA00022679"/>
    </source>
</evidence>
<keyword evidence="1" id="KW-0808">Transferase</keyword>
<dbReference type="RefSeq" id="WP_221288645.1">
    <property type="nucleotide sequence ID" value="NZ_AP024597.1"/>
</dbReference>
<dbReference type="PANTHER" id="PTHR46401">
    <property type="entry name" value="GLYCOSYLTRANSFERASE WBBK-RELATED"/>
    <property type="match status" value="1"/>
</dbReference>
<reference evidence="3 4" key="1">
    <citation type="submission" date="2021-04" db="EMBL/GenBank/DDBJ databases">
        <title>Complete genome sequence of Stygiolobus sp. KN-1.</title>
        <authorList>
            <person name="Nakamura K."/>
            <person name="Sakai H."/>
            <person name="Kurosawa N."/>
        </authorList>
    </citation>
    <scope>NUCLEOTIDE SEQUENCE [LARGE SCALE GENOMIC DNA]</scope>
    <source>
        <strain evidence="3 4">KN-1</strain>
    </source>
</reference>
<dbReference type="GO" id="GO:0016757">
    <property type="term" value="F:glycosyltransferase activity"/>
    <property type="evidence" value="ECO:0007669"/>
    <property type="project" value="InterPro"/>
</dbReference>
<dbReference type="AlphaFoldDB" id="A0A8D5ZHP3"/>
<evidence type="ECO:0000259" key="2">
    <source>
        <dbReference type="Pfam" id="PF00534"/>
    </source>
</evidence>
<dbReference type="KEGG" id="csty:KN1_00720"/>
<dbReference type="Proteomes" id="UP000825123">
    <property type="component" value="Chromosome"/>
</dbReference>
<dbReference type="Pfam" id="PF00534">
    <property type="entry name" value="Glycos_transf_1"/>
    <property type="match status" value="1"/>
</dbReference>
<dbReference type="PANTHER" id="PTHR46401:SF2">
    <property type="entry name" value="GLYCOSYLTRANSFERASE WBBK-RELATED"/>
    <property type="match status" value="1"/>
</dbReference>
<keyword evidence="4" id="KW-1185">Reference proteome</keyword>
<dbReference type="Gene3D" id="3.40.50.2000">
    <property type="entry name" value="Glycogen Phosphorylase B"/>
    <property type="match status" value="1"/>
</dbReference>
<organism evidence="3 4">
    <name type="scientific">Stygiolobus caldivivus</name>
    <dbReference type="NCBI Taxonomy" id="2824673"/>
    <lineage>
        <taxon>Archaea</taxon>
        <taxon>Thermoproteota</taxon>
        <taxon>Thermoprotei</taxon>
        <taxon>Sulfolobales</taxon>
        <taxon>Sulfolobaceae</taxon>
        <taxon>Stygiolobus</taxon>
    </lineage>
</organism>
<name>A0A8D5ZHP3_9CREN</name>
<sequence length="420" mass="49020">MIGVVVPVRTFINFFGGGEVHSKEVITRLAKKTDLLLLPPSSEIINNCREICNYLDKIPFDFPSFIKKCERLNYSEILHRYSECLNDVKIVYDPITYVYMDMSSKLNKIKLFLRSLNGKVYCDEIISFDAYCIAKTSNKPLVTTIQSEIRTYAESLRFLQGSIKYRLGDPLFGFKNRYNFLDIAKFGKILKDPIVKYVLSVSEGTLNALNIKNEKIRVLNPGNAFDPKLLQYRTKNKEKYLVFWARLYYLKGIFEIPYVMRNIVKRNNDVKLIIFGKFFNDKEKEKFFKLVKKFNLEKNIEYLGFISDKEKYKIVSKAKALIYPSHIDSFSLVILESLALGTPIISYDLPGPKSVYGDLEAVKFVEEFDVKAMADETLNILNMKDEDYLNLIYNEKLNKFLEKYNSWDKVTDEILKYINK</sequence>
<dbReference type="SUPFAM" id="SSF53756">
    <property type="entry name" value="UDP-Glycosyltransferase/glycogen phosphorylase"/>
    <property type="match status" value="1"/>
</dbReference>
<feature type="domain" description="Glycosyl transferase family 1" evidence="2">
    <location>
        <begin position="233"/>
        <end position="395"/>
    </location>
</feature>
<protein>
    <recommendedName>
        <fullName evidence="2">Glycosyl transferase family 1 domain-containing protein</fullName>
    </recommendedName>
</protein>
<dbReference type="EMBL" id="AP024597">
    <property type="protein sequence ID" value="BCU68775.1"/>
    <property type="molecule type" value="Genomic_DNA"/>
</dbReference>
<gene>
    <name evidence="3" type="ORF">KN1_00720</name>
</gene>
<evidence type="ECO:0000313" key="4">
    <source>
        <dbReference type="Proteomes" id="UP000825123"/>
    </source>
</evidence>
<dbReference type="CDD" id="cd03801">
    <property type="entry name" value="GT4_PimA-like"/>
    <property type="match status" value="1"/>
</dbReference>
<proteinExistence type="predicted"/>